<dbReference type="SUPFAM" id="SSF56281">
    <property type="entry name" value="Metallo-hydrolase/oxidoreductase"/>
    <property type="match status" value="1"/>
</dbReference>
<protein>
    <recommendedName>
        <fullName evidence="1">Metallo-beta-lactamase domain-containing protein</fullName>
    </recommendedName>
</protein>
<reference evidence="2" key="1">
    <citation type="submission" date="2021-01" db="EMBL/GenBank/DDBJ databases">
        <title>Whole genome shotgun sequence of Actinoplanes tereljensis NBRC 105297.</title>
        <authorList>
            <person name="Komaki H."/>
            <person name="Tamura T."/>
        </authorList>
    </citation>
    <scope>NUCLEOTIDE SEQUENCE</scope>
    <source>
        <strain evidence="2">NBRC 105297</strain>
    </source>
</reference>
<dbReference type="PANTHER" id="PTHR42951:SF17">
    <property type="entry name" value="METALLO-BETA-LACTAMASE DOMAIN-CONTAINING PROTEIN"/>
    <property type="match status" value="1"/>
</dbReference>
<dbReference type="InterPro" id="IPR050855">
    <property type="entry name" value="NDM-1-like"/>
</dbReference>
<sequence length="246" mass="24831">MRRISRRLLFTGGAGALGVTVLTTVTGCSSSPSSTPTTPAETPVAAAGGAVAGDWHRVSLSFVSAYLLVRGGEAAIVDLGTPGSGSAIEEGLKAAGSGWGEVKHVILTHLHRDHVGGLTDVAPKINGTIYAGTNDLASIISEKTLKPLNEGDEVFGLRIVETPGHTLGHISVLEPSTGILIAGDALRNQGTLQGSAPENTTDESKAAASVRKLAALDIKAILPGHGEPLTAGAAQALKALAATMPS</sequence>
<proteinExistence type="predicted"/>
<gene>
    <name evidence="2" type="ORF">Ate02nite_46920</name>
</gene>
<dbReference type="EMBL" id="BOMY01000033">
    <property type="protein sequence ID" value="GIF21962.1"/>
    <property type="molecule type" value="Genomic_DNA"/>
</dbReference>
<evidence type="ECO:0000313" key="3">
    <source>
        <dbReference type="Proteomes" id="UP000623608"/>
    </source>
</evidence>
<dbReference type="PANTHER" id="PTHR42951">
    <property type="entry name" value="METALLO-BETA-LACTAMASE DOMAIN-CONTAINING"/>
    <property type="match status" value="1"/>
</dbReference>
<dbReference type="RefSeq" id="WP_203809047.1">
    <property type="nucleotide sequence ID" value="NZ_BOMY01000033.1"/>
</dbReference>
<dbReference type="InterPro" id="IPR001279">
    <property type="entry name" value="Metallo-B-lactamas"/>
</dbReference>
<dbReference type="PROSITE" id="PS51257">
    <property type="entry name" value="PROKAR_LIPOPROTEIN"/>
    <property type="match status" value="1"/>
</dbReference>
<dbReference type="Proteomes" id="UP000623608">
    <property type="component" value="Unassembled WGS sequence"/>
</dbReference>
<name>A0A919NQF9_9ACTN</name>
<keyword evidence="3" id="KW-1185">Reference proteome</keyword>
<dbReference type="Pfam" id="PF00753">
    <property type="entry name" value="Lactamase_B"/>
    <property type="match status" value="1"/>
</dbReference>
<accession>A0A919NQF9</accession>
<dbReference type="InterPro" id="IPR036866">
    <property type="entry name" value="RibonucZ/Hydroxyglut_hydro"/>
</dbReference>
<evidence type="ECO:0000313" key="2">
    <source>
        <dbReference type="EMBL" id="GIF21962.1"/>
    </source>
</evidence>
<evidence type="ECO:0000259" key="1">
    <source>
        <dbReference type="SMART" id="SM00849"/>
    </source>
</evidence>
<dbReference type="AlphaFoldDB" id="A0A919NQF9"/>
<feature type="domain" description="Metallo-beta-lactamase" evidence="1">
    <location>
        <begin position="62"/>
        <end position="225"/>
    </location>
</feature>
<dbReference type="Gene3D" id="3.60.15.10">
    <property type="entry name" value="Ribonuclease Z/Hydroxyacylglutathione hydrolase-like"/>
    <property type="match status" value="1"/>
</dbReference>
<dbReference type="SMART" id="SM00849">
    <property type="entry name" value="Lactamase_B"/>
    <property type="match status" value="1"/>
</dbReference>
<comment type="caution">
    <text evidence="2">The sequence shown here is derived from an EMBL/GenBank/DDBJ whole genome shotgun (WGS) entry which is preliminary data.</text>
</comment>
<organism evidence="2 3">
    <name type="scientific">Paractinoplanes tereljensis</name>
    <dbReference type="NCBI Taxonomy" id="571912"/>
    <lineage>
        <taxon>Bacteria</taxon>
        <taxon>Bacillati</taxon>
        <taxon>Actinomycetota</taxon>
        <taxon>Actinomycetes</taxon>
        <taxon>Micromonosporales</taxon>
        <taxon>Micromonosporaceae</taxon>
        <taxon>Paractinoplanes</taxon>
    </lineage>
</organism>